<reference evidence="2 5" key="2">
    <citation type="submission" date="2019-12" db="EMBL/GenBank/DDBJ databases">
        <title>complete genome sequences of Enterobacter cloacae str. WP5-S18-CRE-02 isolated from wastewater treatment plant effluent.</title>
        <authorList>
            <person name="Sekizuka T."/>
            <person name="Itokawa K."/>
            <person name="Yatsu K."/>
            <person name="Inamine Y."/>
            <person name="Kuroda M."/>
        </authorList>
    </citation>
    <scope>NUCLEOTIDE SEQUENCE [LARGE SCALE GENOMIC DNA]</scope>
    <source>
        <strain evidence="2 5">WP5-S18-CRE-02</strain>
        <plasmid evidence="2 5">pWP5-S18-CRE-02_1</plasmid>
    </source>
</reference>
<evidence type="ECO:0000313" key="2">
    <source>
        <dbReference type="EMBL" id="BBS34807.1"/>
    </source>
</evidence>
<protein>
    <submittedName>
        <fullName evidence="3">Uncharacterized protein</fullName>
    </submittedName>
</protein>
<evidence type="ECO:0000313" key="3">
    <source>
        <dbReference type="EMBL" id="RXW28204.1"/>
    </source>
</evidence>
<dbReference type="Proteomes" id="UP000290875">
    <property type="component" value="Unassembled WGS sequence"/>
</dbReference>
<feature type="transmembrane region" description="Helical" evidence="1">
    <location>
        <begin position="87"/>
        <end position="106"/>
    </location>
</feature>
<feature type="transmembrane region" description="Helical" evidence="1">
    <location>
        <begin position="281"/>
        <end position="305"/>
    </location>
</feature>
<dbReference type="Proteomes" id="UP000515488">
    <property type="component" value="Plasmid pWP5-S18-CRE-02_1"/>
</dbReference>
<sequence length="324" mass="36395">MARIRQSNPYDDVENAIRRKRDRAIYFTLAISLIFAIIFLILWFCIPSDMPVDEQVKQVSDDIFNILRSNELVPENAFDTIGSFISIYGRVGVGVCILIVILGAIINGNGLQLEIMTSCIVLFVGFNLFIAAFGDEPHNYKYNTDKISTAMKTGDLDSLYEIYGDRGSLLRKSVEKALADPKPATAKKLGDIDGLLLRGVIITAEKVSDSNYKNHLGNLVLLMPEYKEDSVKDKNTLFDSQLYKAIDYHIYDIGYKSGALASNPLSAWKSGNDLKSNYIKYIIKSTALIFFILAVIFVVIILLTVRNGRRLTYLIESNIKYLSK</sequence>
<dbReference type="EMBL" id="AP022127">
    <property type="protein sequence ID" value="BBS34807.1"/>
    <property type="molecule type" value="Genomic_DNA"/>
</dbReference>
<dbReference type="AlphaFoldDB" id="A0A4Q2E856"/>
<keyword evidence="1" id="KW-1133">Transmembrane helix</keyword>
<gene>
    <name evidence="3" type="ORF">DM877_15980</name>
    <name evidence="2" type="ORF">WP5S18C02_P10880</name>
</gene>
<dbReference type="EMBL" id="QJSL01000014">
    <property type="protein sequence ID" value="RXW28204.1"/>
    <property type="molecule type" value="Genomic_DNA"/>
</dbReference>
<organism evidence="3 4">
    <name type="scientific">Enterobacter cloacae</name>
    <dbReference type="NCBI Taxonomy" id="550"/>
    <lineage>
        <taxon>Bacteria</taxon>
        <taxon>Pseudomonadati</taxon>
        <taxon>Pseudomonadota</taxon>
        <taxon>Gammaproteobacteria</taxon>
        <taxon>Enterobacterales</taxon>
        <taxon>Enterobacteriaceae</taxon>
        <taxon>Enterobacter</taxon>
        <taxon>Enterobacter cloacae complex</taxon>
    </lineage>
</organism>
<dbReference type="RefSeq" id="WP_016241600.1">
    <property type="nucleotide sequence ID" value="NZ_AP022127.1"/>
</dbReference>
<feature type="transmembrane region" description="Helical" evidence="1">
    <location>
        <begin position="113"/>
        <end position="133"/>
    </location>
</feature>
<keyword evidence="1" id="KW-0812">Transmembrane</keyword>
<feature type="transmembrane region" description="Helical" evidence="1">
    <location>
        <begin position="24"/>
        <end position="44"/>
    </location>
</feature>
<proteinExistence type="predicted"/>
<keyword evidence="1" id="KW-0472">Membrane</keyword>
<evidence type="ECO:0000313" key="5">
    <source>
        <dbReference type="Proteomes" id="UP000515488"/>
    </source>
</evidence>
<reference evidence="3 4" key="1">
    <citation type="submission" date="2018-06" db="EMBL/GenBank/DDBJ databases">
        <title>Carbapenemase-producing Enterobacteriaceae present in wastewater treatment plant effluent and nearby surface waters in the US.</title>
        <authorList>
            <person name="Mathys D.A."/>
            <person name="Mollenkopf D.F."/>
            <person name="Feicht S.M."/>
            <person name="Adams R.J."/>
            <person name="Albers A.L."/>
            <person name="Grooters S.V."/>
            <person name="Stuever D.M."/>
            <person name="Daniels J.B."/>
            <person name="Wittum T.E."/>
        </authorList>
    </citation>
    <scope>NUCLEOTIDE SEQUENCE [LARGE SCALE GENOMIC DNA]</scope>
    <source>
        <strain evidence="3 4">GEO_4_Eff_A</strain>
    </source>
</reference>
<accession>A0A4Q2E856</accession>
<name>A0A4Q2E856_ENTCL</name>
<evidence type="ECO:0000256" key="1">
    <source>
        <dbReference type="SAM" id="Phobius"/>
    </source>
</evidence>
<keyword evidence="2" id="KW-0614">Plasmid</keyword>
<evidence type="ECO:0000313" key="4">
    <source>
        <dbReference type="Proteomes" id="UP000290875"/>
    </source>
</evidence>
<geneLocation type="plasmid" evidence="2 5">
    <name>pWP5-S18-CRE-02_1</name>
</geneLocation>